<feature type="transmembrane region" description="Helical" evidence="5">
    <location>
        <begin position="25"/>
        <end position="49"/>
    </location>
</feature>
<feature type="transmembrane region" description="Helical" evidence="5">
    <location>
        <begin position="61"/>
        <end position="86"/>
    </location>
</feature>
<dbReference type="PANTHER" id="PTHR19282">
    <property type="entry name" value="TETRASPANIN"/>
    <property type="match status" value="1"/>
</dbReference>
<organism evidence="6 7">
    <name type="scientific">Meganyctiphanes norvegica</name>
    <name type="common">Northern krill</name>
    <name type="synonym">Thysanopoda norvegica</name>
    <dbReference type="NCBI Taxonomy" id="48144"/>
    <lineage>
        <taxon>Eukaryota</taxon>
        <taxon>Metazoa</taxon>
        <taxon>Ecdysozoa</taxon>
        <taxon>Arthropoda</taxon>
        <taxon>Crustacea</taxon>
        <taxon>Multicrustacea</taxon>
        <taxon>Malacostraca</taxon>
        <taxon>Eumalacostraca</taxon>
        <taxon>Eucarida</taxon>
        <taxon>Euphausiacea</taxon>
        <taxon>Euphausiidae</taxon>
        <taxon>Meganyctiphanes</taxon>
    </lineage>
</organism>
<evidence type="ECO:0000256" key="3">
    <source>
        <dbReference type="ARBA" id="ARBA00022989"/>
    </source>
</evidence>
<sequence>TAVAVLLNVYDQTLMQFFEVEWPPYVAYIAIGVAVATMVVGLIGIMEAIKCPIKIMCTFRLYLFILVVLFLFFLVICTMGGIYHGYVEGFFKDGMVKSADNYKTVNISRIAWDTLQEEFMCCGLEDSSD</sequence>
<keyword evidence="7" id="KW-1185">Reference proteome</keyword>
<evidence type="ECO:0000256" key="5">
    <source>
        <dbReference type="SAM" id="Phobius"/>
    </source>
</evidence>
<gene>
    <name evidence="6" type="ORF">MNOR_LOCUS27047</name>
</gene>
<comment type="caution">
    <text evidence="6">The sequence shown here is derived from an EMBL/GenBank/DDBJ whole genome shotgun (WGS) entry which is preliminary data.</text>
</comment>
<keyword evidence="3 5" id="KW-1133">Transmembrane helix</keyword>
<feature type="non-terminal residue" evidence="6">
    <location>
        <position position="1"/>
    </location>
</feature>
<keyword evidence="4 5" id="KW-0472">Membrane</keyword>
<evidence type="ECO:0000256" key="4">
    <source>
        <dbReference type="ARBA" id="ARBA00023136"/>
    </source>
</evidence>
<name>A0AAV2RMS5_MEGNR</name>
<evidence type="ECO:0000313" key="6">
    <source>
        <dbReference type="EMBL" id="CAL4132690.1"/>
    </source>
</evidence>
<proteinExistence type="predicted"/>
<evidence type="ECO:0000256" key="2">
    <source>
        <dbReference type="ARBA" id="ARBA00022692"/>
    </source>
</evidence>
<dbReference type="Gene3D" id="1.10.1450.10">
    <property type="entry name" value="Tetraspanin"/>
    <property type="match status" value="1"/>
</dbReference>
<evidence type="ECO:0000256" key="1">
    <source>
        <dbReference type="ARBA" id="ARBA00004141"/>
    </source>
</evidence>
<dbReference type="EMBL" id="CAXKWB010027878">
    <property type="protein sequence ID" value="CAL4132690.1"/>
    <property type="molecule type" value="Genomic_DNA"/>
</dbReference>
<dbReference type="InterPro" id="IPR008952">
    <property type="entry name" value="Tetraspanin_EC2_sf"/>
</dbReference>
<dbReference type="AlphaFoldDB" id="A0AAV2RMS5"/>
<evidence type="ECO:0000313" key="7">
    <source>
        <dbReference type="Proteomes" id="UP001497623"/>
    </source>
</evidence>
<protein>
    <recommendedName>
        <fullName evidence="8">Tetraspanin</fullName>
    </recommendedName>
</protein>
<dbReference type="Pfam" id="PF00335">
    <property type="entry name" value="Tetraspanin"/>
    <property type="match status" value="1"/>
</dbReference>
<comment type="subcellular location">
    <subcellularLocation>
        <location evidence="1">Membrane</location>
        <topology evidence="1">Multi-pass membrane protein</topology>
    </subcellularLocation>
</comment>
<accession>A0AAV2RMS5</accession>
<reference evidence="6 7" key="1">
    <citation type="submission" date="2024-05" db="EMBL/GenBank/DDBJ databases">
        <authorList>
            <person name="Wallberg A."/>
        </authorList>
    </citation>
    <scope>NUCLEOTIDE SEQUENCE [LARGE SCALE GENOMIC DNA]</scope>
</reference>
<dbReference type="InterPro" id="IPR018499">
    <property type="entry name" value="Tetraspanin/Peripherin"/>
</dbReference>
<dbReference type="Proteomes" id="UP001497623">
    <property type="component" value="Unassembled WGS sequence"/>
</dbReference>
<evidence type="ECO:0008006" key="8">
    <source>
        <dbReference type="Google" id="ProtNLM"/>
    </source>
</evidence>
<dbReference type="GO" id="GO:0016020">
    <property type="term" value="C:membrane"/>
    <property type="evidence" value="ECO:0007669"/>
    <property type="project" value="UniProtKB-SubCell"/>
</dbReference>
<feature type="non-terminal residue" evidence="6">
    <location>
        <position position="129"/>
    </location>
</feature>
<keyword evidence="2 5" id="KW-0812">Transmembrane</keyword>